<dbReference type="AlphaFoldDB" id="A0A382CFP2"/>
<keyword evidence="3" id="KW-0472">Membrane</keyword>
<sequence>SSFLIMMILGGAIIPPVQGKLADIFTIQDSYWVAVLCFAFLLMYSFLTQKILAKQNLL</sequence>
<dbReference type="EMBL" id="UINC01034207">
    <property type="protein sequence ID" value="SVB24694.1"/>
    <property type="molecule type" value="Genomic_DNA"/>
</dbReference>
<evidence type="ECO:0000256" key="3">
    <source>
        <dbReference type="SAM" id="Phobius"/>
    </source>
</evidence>
<name>A0A382CFP2_9ZZZZ</name>
<reference evidence="4" key="1">
    <citation type="submission" date="2018-05" db="EMBL/GenBank/DDBJ databases">
        <authorList>
            <person name="Lanie J.A."/>
            <person name="Ng W.-L."/>
            <person name="Kazmierczak K.M."/>
            <person name="Andrzejewski T.M."/>
            <person name="Davidsen T.M."/>
            <person name="Wayne K.J."/>
            <person name="Tettelin H."/>
            <person name="Glass J.I."/>
            <person name="Rusch D."/>
            <person name="Podicherti R."/>
            <person name="Tsui H.-C.T."/>
            <person name="Winkler M.E."/>
        </authorList>
    </citation>
    <scope>NUCLEOTIDE SEQUENCE</scope>
</reference>
<dbReference type="PANTHER" id="PTHR43702:SF3">
    <property type="entry name" value="PROTEIN TSGA"/>
    <property type="match status" value="1"/>
</dbReference>
<proteinExistence type="predicted"/>
<keyword evidence="2" id="KW-1003">Cell membrane</keyword>
<gene>
    <name evidence="4" type="ORF">METZ01_LOCUS177548</name>
</gene>
<accession>A0A382CFP2</accession>
<evidence type="ECO:0008006" key="5">
    <source>
        <dbReference type="Google" id="ProtNLM"/>
    </source>
</evidence>
<evidence type="ECO:0000256" key="1">
    <source>
        <dbReference type="ARBA" id="ARBA00004429"/>
    </source>
</evidence>
<feature type="non-terminal residue" evidence="4">
    <location>
        <position position="1"/>
    </location>
</feature>
<keyword evidence="3" id="KW-1133">Transmembrane helix</keyword>
<dbReference type="InterPro" id="IPR036259">
    <property type="entry name" value="MFS_trans_sf"/>
</dbReference>
<dbReference type="Gene3D" id="1.20.1250.20">
    <property type="entry name" value="MFS general substrate transporter like domains"/>
    <property type="match status" value="1"/>
</dbReference>
<evidence type="ECO:0000313" key="4">
    <source>
        <dbReference type="EMBL" id="SVB24694.1"/>
    </source>
</evidence>
<dbReference type="InterPro" id="IPR050375">
    <property type="entry name" value="MFS_TsgA-like"/>
</dbReference>
<evidence type="ECO:0000256" key="2">
    <source>
        <dbReference type="ARBA" id="ARBA00022475"/>
    </source>
</evidence>
<organism evidence="4">
    <name type="scientific">marine metagenome</name>
    <dbReference type="NCBI Taxonomy" id="408172"/>
    <lineage>
        <taxon>unclassified sequences</taxon>
        <taxon>metagenomes</taxon>
        <taxon>ecological metagenomes</taxon>
    </lineage>
</organism>
<dbReference type="PANTHER" id="PTHR43702">
    <property type="entry name" value="L-FUCOSE-PROTON SYMPORTER"/>
    <property type="match status" value="1"/>
</dbReference>
<protein>
    <recommendedName>
        <fullName evidence="5">Major facilitator superfamily (MFS) profile domain-containing protein</fullName>
    </recommendedName>
</protein>
<comment type="subcellular location">
    <subcellularLocation>
        <location evidence="1">Cell inner membrane</location>
        <topology evidence="1">Multi-pass membrane protein</topology>
    </subcellularLocation>
</comment>
<feature type="transmembrane region" description="Helical" evidence="3">
    <location>
        <begin position="29"/>
        <end position="47"/>
    </location>
</feature>
<keyword evidence="3" id="KW-0812">Transmembrane</keyword>
<dbReference type="GO" id="GO:0005886">
    <property type="term" value="C:plasma membrane"/>
    <property type="evidence" value="ECO:0007669"/>
    <property type="project" value="UniProtKB-SubCell"/>
</dbReference>